<name>A0A1L8RH02_9ENTE</name>
<dbReference type="STRING" id="214095.RU97_GL001677"/>
<dbReference type="InterPro" id="IPR004716">
    <property type="entry name" value="PTS_IIA_glucitol/sorbitol-sp"/>
</dbReference>
<dbReference type="PANTHER" id="PTHR40398">
    <property type="entry name" value="PTS SYSTEM GLUCITOL/SORBITOL-SPECIFIC EIIA COMPONENT"/>
    <property type="match status" value="1"/>
</dbReference>
<accession>A0A1L8RH02</accession>
<gene>
    <name evidence="2" type="ORF">RU97_GL001677</name>
</gene>
<dbReference type="SUPFAM" id="SSF141530">
    <property type="entry name" value="PTSIIA/GutA-like"/>
    <property type="match status" value="1"/>
</dbReference>
<dbReference type="GO" id="GO:0005737">
    <property type="term" value="C:cytoplasm"/>
    <property type="evidence" value="ECO:0007669"/>
    <property type="project" value="InterPro"/>
</dbReference>
<dbReference type="GO" id="GO:0009401">
    <property type="term" value="P:phosphoenolpyruvate-dependent sugar phosphotransferase system"/>
    <property type="evidence" value="ECO:0007669"/>
    <property type="project" value="InterPro"/>
</dbReference>
<organism evidence="2 3">
    <name type="scientific">Enterococcus canis</name>
    <dbReference type="NCBI Taxonomy" id="214095"/>
    <lineage>
        <taxon>Bacteria</taxon>
        <taxon>Bacillati</taxon>
        <taxon>Bacillota</taxon>
        <taxon>Bacilli</taxon>
        <taxon>Lactobacillales</taxon>
        <taxon>Enterococcaceae</taxon>
        <taxon>Enterococcus</taxon>
    </lineage>
</organism>
<dbReference type="Gene3D" id="2.40.33.40">
    <property type="entry name" value="Phosphotransferase system, glucitol/sorbitol-specific IIA component"/>
    <property type="match status" value="1"/>
</dbReference>
<evidence type="ECO:0000256" key="1">
    <source>
        <dbReference type="PROSITE-ProRule" id="PRU00420"/>
    </source>
</evidence>
<comment type="caution">
    <text evidence="1">Lacks conserved residue(s) required for the propagation of feature annotation.</text>
</comment>
<dbReference type="Pfam" id="PF03829">
    <property type="entry name" value="PTSIIA_gutA"/>
    <property type="match status" value="1"/>
</dbReference>
<evidence type="ECO:0000313" key="3">
    <source>
        <dbReference type="Proteomes" id="UP000181884"/>
    </source>
</evidence>
<keyword evidence="3" id="KW-1185">Reference proteome</keyword>
<dbReference type="PANTHER" id="PTHR40398:SF1">
    <property type="entry name" value="PTS SYSTEM GLUCITOL_SORBITOL-SPECIFIC EIIA COMPONENT"/>
    <property type="match status" value="1"/>
</dbReference>
<proteinExistence type="predicted"/>
<dbReference type="GO" id="GO:0016301">
    <property type="term" value="F:kinase activity"/>
    <property type="evidence" value="ECO:0007669"/>
    <property type="project" value="TreeGrafter"/>
</dbReference>
<dbReference type="GO" id="GO:0008982">
    <property type="term" value="F:protein-N(PI)-phosphohistidine-sugar phosphotransferase activity"/>
    <property type="evidence" value="ECO:0007669"/>
    <property type="project" value="InterPro"/>
</dbReference>
<dbReference type="AlphaFoldDB" id="A0A1L8RH02"/>
<keyword evidence="2" id="KW-0808">Transferase</keyword>
<dbReference type="RefSeq" id="WP_067392816.1">
    <property type="nucleotide sequence ID" value="NZ_JXKH01000003.1"/>
</dbReference>
<protein>
    <submittedName>
        <fullName evidence="2">Glucitol/sorbitol phosphotransferase system, enzyme IIA</fullName>
    </submittedName>
</protein>
<dbReference type="InterPro" id="IPR036665">
    <property type="entry name" value="PTS_IIA_glucitol/sorbitol_sf"/>
</dbReference>
<dbReference type="Proteomes" id="UP000181884">
    <property type="component" value="Unassembled WGS sequence"/>
</dbReference>
<sequence>MKATITHIGSQAIDPKEPMLILFDETATPALREYSVVQHFAEPGEITLTPGMTLRFDDQAYQVAAVGRMANQNLNELGHVTLIFGDEGAENIANGVYLTPHVLPELHVESQIYYS</sequence>
<evidence type="ECO:0000313" key="2">
    <source>
        <dbReference type="EMBL" id="OJG19059.1"/>
    </source>
</evidence>
<dbReference type="EMBL" id="JXKH01000003">
    <property type="protein sequence ID" value="OJG19059.1"/>
    <property type="molecule type" value="Genomic_DNA"/>
</dbReference>
<comment type="caution">
    <text evidence="2">The sequence shown here is derived from an EMBL/GenBank/DDBJ whole genome shotgun (WGS) entry which is preliminary data.</text>
</comment>
<dbReference type="PROSITE" id="PS51097">
    <property type="entry name" value="PTS_EIIA_TYPE_5"/>
    <property type="match status" value="1"/>
</dbReference>
<reference evidence="2 3" key="1">
    <citation type="submission" date="2014-12" db="EMBL/GenBank/DDBJ databases">
        <title>Draft genome sequences of 29 type strains of Enterococci.</title>
        <authorList>
            <person name="Zhong Z."/>
            <person name="Sun Z."/>
            <person name="Liu W."/>
            <person name="Zhang W."/>
            <person name="Zhang H."/>
        </authorList>
    </citation>
    <scope>NUCLEOTIDE SEQUENCE [LARGE SCALE GENOMIC DNA]</scope>
    <source>
        <strain evidence="2 3">DSM 17029</strain>
    </source>
</reference>